<accession>A0A0N1I569</accession>
<feature type="region of interest" description="Disordered" evidence="6">
    <location>
        <begin position="1146"/>
        <end position="1170"/>
    </location>
</feature>
<comment type="caution">
    <text evidence="8">The sequence shown here is derived from an EMBL/GenBank/DDBJ whole genome shotgun (WGS) entry which is preliminary data.</text>
</comment>
<evidence type="ECO:0000256" key="2">
    <source>
        <dbReference type="ARBA" id="ARBA00022475"/>
    </source>
</evidence>
<sequence length="1367" mass="153149">MTSKKSAEGSEYAPQTAPLQGREPNAFDEEDGHRAHSSPCATTRTAENVSPAFPSVGVPSVHVSAHNSHKGTHDGGAGTTAAATVDDGLQPTKCNKEDGLGESLHTSETLSPDQTCTSEPMTGGRTLSGDHPASSPAAPTAGPPTHPSPDYIFFHKNPDSDDFGYKALFESITNPQTIGWVRGAFRTVAFVSFPLMTIAVHPKTMFRLGFPEMLIAAVVSTSTHRPTLGEQLGLHSWIWRGILYMLVFGTVMDALQIQKHKGAWYGMLALGVFLASLVSHGMMRRFMYLYFFIYMMEILMFDYYFHELPLNNAAWSAADYYLGSVWGIAAVCFPYPLLVKSLVDMIMTKIFEGLGKVFMAMVTFVWLPDPHAAVLFFTDRMPFIKIESVLEVLPPLLWFSNWEPSEFVLRNPIRRMKLSLLRRVMALTYAAFGAGRTIVELQKKEADALAMHHIHVALFQATHGNDVKAIGDCPTSLHRGRNGSHTRGDKMEADERAAHTSIAELRENSRGCVKDFAMALMQATILIGSTESTPEQLIKKVPFDALREKDTAMRRNIRLELLQVMKIQSEMVARQRAREQKRRHASALEERGDADNDYVNVDDRHEPFGQAHHYRIGRASAALILENRDVMDESAVFLRMNHIFFHLQMSMIAGEILSFGEQMKEYKPTESLGRRLLRFFIIEPWKDFWEELWCRIAFIRPSDYRTIKDAIRMTCAYLSATALNLELWVTPGGLYFFGVTILLGLPVEEESLNMGVNRMAGNSLGCALGYMAYHNANNLAQQLAMALCFAFVQQCCKNHPLYGQTFFYGSVITLAGLATATVTMELLTRMIASCYTIVAYMLCCMFIFPNNSIKICWGYRCKLAKAMSEVIDDVALTLRIKPECYPAVTAPNEESHESAAYPPHNTEAMLMCSQLNVGVALADRLLAMCDKWAPFAARQPIIRGSAPFPSAASSMIQFSHKRMVAHLRMLVFGVQLLHRPRAAPITSDTARMLAGSVAEFLDEFSNCVRLLCQDFIDSIQISRKWSYPLSLSRTSQLSRLRIHLQAIHSAGYATVLQYISKGTFGMTQQDFEELRREAAERRGEGVAKDRERVYVHDGESLPDAQPNPSFADRFLAARRLGESLAGEPTSEVLSYMRQSMYLPQPFGATSMEDGSPSFAHRAPLHESSVQPKDAFPFTHESAERELQQQLREERLNEERTRNQQGESAESPRSSGCGDVTGDCESNKSSYEPVTPQEPKSTVSKLILFPGQEPASYIPLYRGPSFTYVEDAFDTDRDTDFSAIMALLCSCDGLMTELEGLTSPVNAINTYQRQLHESSVAVRFLDKMTEKIAAFKKANYERYHFPKPPPQKRDTLHAQSDPWVSWRF</sequence>
<evidence type="ECO:0000256" key="6">
    <source>
        <dbReference type="SAM" id="MobiDB-lite"/>
    </source>
</evidence>
<feature type="transmembrane region" description="Helical" evidence="7">
    <location>
        <begin position="805"/>
        <end position="823"/>
    </location>
</feature>
<feature type="transmembrane region" description="Helical" evidence="7">
    <location>
        <begin position="287"/>
        <end position="305"/>
    </location>
</feature>
<dbReference type="PANTHER" id="PTHR30509">
    <property type="entry name" value="P-HYDROXYBENZOIC ACID EFFLUX PUMP SUBUNIT-RELATED"/>
    <property type="match status" value="1"/>
</dbReference>
<evidence type="ECO:0000256" key="3">
    <source>
        <dbReference type="ARBA" id="ARBA00022692"/>
    </source>
</evidence>
<feature type="transmembrane region" description="Helical" evidence="7">
    <location>
        <begin position="830"/>
        <end position="848"/>
    </location>
</feature>
<feature type="transmembrane region" description="Helical" evidence="7">
    <location>
        <begin position="317"/>
        <end position="337"/>
    </location>
</feature>
<dbReference type="GO" id="GO:0005886">
    <property type="term" value="C:plasma membrane"/>
    <property type="evidence" value="ECO:0007669"/>
    <property type="project" value="UniProtKB-SubCell"/>
</dbReference>
<keyword evidence="9" id="KW-1185">Reference proteome</keyword>
<keyword evidence="3 7" id="KW-0812">Transmembrane</keyword>
<protein>
    <submittedName>
        <fullName evidence="8">Uncharacterized protein</fullName>
    </submittedName>
</protein>
<dbReference type="OMA" id="AWSAADY"/>
<keyword evidence="2" id="KW-1003">Cell membrane</keyword>
<feature type="compositionally biased region" description="Polar residues" evidence="6">
    <location>
        <begin position="39"/>
        <end position="48"/>
    </location>
</feature>
<feature type="compositionally biased region" description="Low complexity" evidence="6">
    <location>
        <begin position="79"/>
        <end position="88"/>
    </location>
</feature>
<reference evidence="8 9" key="1">
    <citation type="journal article" date="2015" name="PLoS Pathog.">
        <title>Leptomonas seymouri: Adaptations to the Dixenous Life Cycle Analyzed by Genome Sequencing, Transcriptome Profiling and Co-infection with Leishmania donovani.</title>
        <authorList>
            <person name="Kraeva N."/>
            <person name="Butenko A."/>
            <person name="Hlavacova J."/>
            <person name="Kostygov A."/>
            <person name="Myskova J."/>
            <person name="Grybchuk D."/>
            <person name="Lestinova T."/>
            <person name="Votypka J."/>
            <person name="Volf P."/>
            <person name="Opperdoes F."/>
            <person name="Flegontov P."/>
            <person name="Lukes J."/>
            <person name="Yurchenko V."/>
        </authorList>
    </citation>
    <scope>NUCLEOTIDE SEQUENCE [LARGE SCALE GENOMIC DNA]</scope>
    <source>
        <strain evidence="8 9">ATCC 30220</strain>
    </source>
</reference>
<feature type="transmembrane region" description="Helical" evidence="7">
    <location>
        <begin position="262"/>
        <end position="281"/>
    </location>
</feature>
<keyword evidence="4 7" id="KW-1133">Transmembrane helix</keyword>
<dbReference type="OrthoDB" id="277088at2759"/>
<feature type="compositionally biased region" description="Low complexity" evidence="6">
    <location>
        <begin position="131"/>
        <end position="140"/>
    </location>
</feature>
<proteinExistence type="predicted"/>
<evidence type="ECO:0000256" key="4">
    <source>
        <dbReference type="ARBA" id="ARBA00022989"/>
    </source>
</evidence>
<feature type="region of interest" description="Disordered" evidence="6">
    <location>
        <begin position="1195"/>
        <end position="1239"/>
    </location>
</feature>
<evidence type="ECO:0000313" key="8">
    <source>
        <dbReference type="EMBL" id="KPI85743.1"/>
    </source>
</evidence>
<organism evidence="8 9">
    <name type="scientific">Leptomonas seymouri</name>
    <dbReference type="NCBI Taxonomy" id="5684"/>
    <lineage>
        <taxon>Eukaryota</taxon>
        <taxon>Discoba</taxon>
        <taxon>Euglenozoa</taxon>
        <taxon>Kinetoplastea</taxon>
        <taxon>Metakinetoplastina</taxon>
        <taxon>Trypanosomatida</taxon>
        <taxon>Trypanosomatidae</taxon>
        <taxon>Leishmaniinae</taxon>
        <taxon>Leptomonas</taxon>
    </lineage>
</organism>
<feature type="region of interest" description="Disordered" evidence="6">
    <location>
        <begin position="473"/>
        <end position="494"/>
    </location>
</feature>
<evidence type="ECO:0000313" key="9">
    <source>
        <dbReference type="Proteomes" id="UP000038009"/>
    </source>
</evidence>
<dbReference type="PANTHER" id="PTHR30509:SF9">
    <property type="entry name" value="MULTIDRUG RESISTANCE PROTEIN MDTO"/>
    <property type="match status" value="1"/>
</dbReference>
<evidence type="ECO:0000256" key="7">
    <source>
        <dbReference type="SAM" id="Phobius"/>
    </source>
</evidence>
<comment type="subcellular location">
    <subcellularLocation>
        <location evidence="1">Cell membrane</location>
        <topology evidence="1">Multi-pass membrane protein</topology>
    </subcellularLocation>
</comment>
<name>A0A0N1I569_LEPSE</name>
<feature type="region of interest" description="Disordered" evidence="6">
    <location>
        <begin position="1"/>
        <end position="151"/>
    </location>
</feature>
<feature type="compositionally biased region" description="Polar residues" evidence="6">
    <location>
        <begin position="1226"/>
        <end position="1239"/>
    </location>
</feature>
<dbReference type="EMBL" id="LJSK01000169">
    <property type="protein sequence ID" value="KPI85743.1"/>
    <property type="molecule type" value="Genomic_DNA"/>
</dbReference>
<keyword evidence="5 7" id="KW-0472">Membrane</keyword>
<gene>
    <name evidence="8" type="ORF">ABL78_5192</name>
</gene>
<evidence type="ECO:0000256" key="1">
    <source>
        <dbReference type="ARBA" id="ARBA00004651"/>
    </source>
</evidence>
<feature type="compositionally biased region" description="Polar residues" evidence="6">
    <location>
        <begin position="104"/>
        <end position="120"/>
    </location>
</feature>
<evidence type="ECO:0000256" key="5">
    <source>
        <dbReference type="ARBA" id="ARBA00023136"/>
    </source>
</evidence>
<dbReference type="VEuPathDB" id="TriTrypDB:Lsey_0169_0060"/>
<dbReference type="Proteomes" id="UP000038009">
    <property type="component" value="Unassembled WGS sequence"/>
</dbReference>